<reference evidence="2" key="1">
    <citation type="submission" date="2022-06" db="EMBL/GenBank/DDBJ databases">
        <title>Genome Sequence of Candolleomyces eurysporus.</title>
        <authorList>
            <person name="Buettner E."/>
        </authorList>
    </citation>
    <scope>NUCLEOTIDE SEQUENCE</scope>
    <source>
        <strain evidence="2">VTCC 930004</strain>
    </source>
</reference>
<feature type="signal peptide" evidence="1">
    <location>
        <begin position="1"/>
        <end position="19"/>
    </location>
</feature>
<evidence type="ECO:0000256" key="1">
    <source>
        <dbReference type="SAM" id="SignalP"/>
    </source>
</evidence>
<keyword evidence="3" id="KW-1185">Reference proteome</keyword>
<feature type="chain" id="PRO_5040869067" evidence="1">
    <location>
        <begin position="20"/>
        <end position="129"/>
    </location>
</feature>
<evidence type="ECO:0000313" key="3">
    <source>
        <dbReference type="Proteomes" id="UP001140091"/>
    </source>
</evidence>
<organism evidence="2 3">
    <name type="scientific">Candolleomyces eurysporus</name>
    <dbReference type="NCBI Taxonomy" id="2828524"/>
    <lineage>
        <taxon>Eukaryota</taxon>
        <taxon>Fungi</taxon>
        <taxon>Dikarya</taxon>
        <taxon>Basidiomycota</taxon>
        <taxon>Agaricomycotina</taxon>
        <taxon>Agaricomycetes</taxon>
        <taxon>Agaricomycetidae</taxon>
        <taxon>Agaricales</taxon>
        <taxon>Agaricineae</taxon>
        <taxon>Psathyrellaceae</taxon>
        <taxon>Candolleomyces</taxon>
    </lineage>
</organism>
<accession>A0A9W8MDJ2</accession>
<comment type="caution">
    <text evidence="2">The sequence shown here is derived from an EMBL/GenBank/DDBJ whole genome shotgun (WGS) entry which is preliminary data.</text>
</comment>
<dbReference type="Proteomes" id="UP001140091">
    <property type="component" value="Unassembled WGS sequence"/>
</dbReference>
<feature type="non-terminal residue" evidence="2">
    <location>
        <position position="129"/>
    </location>
</feature>
<dbReference type="AlphaFoldDB" id="A0A9W8MDJ2"/>
<name>A0A9W8MDJ2_9AGAR</name>
<keyword evidence="1" id="KW-0732">Signal</keyword>
<proteinExistence type="predicted"/>
<dbReference type="EMBL" id="JANBPK010001193">
    <property type="protein sequence ID" value="KAJ2925178.1"/>
    <property type="molecule type" value="Genomic_DNA"/>
</dbReference>
<evidence type="ECO:0000313" key="2">
    <source>
        <dbReference type="EMBL" id="KAJ2925178.1"/>
    </source>
</evidence>
<gene>
    <name evidence="2" type="ORF">H1R20_g11928</name>
</gene>
<protein>
    <submittedName>
        <fullName evidence="2">Uncharacterized protein</fullName>
    </submittedName>
</protein>
<sequence length="129" mass="14426">MCFSIRIILAISCLAPSLAAPPLLAKRAYITELKASMVHIDQSWKKIENDFKALPTVGATVDDFKGAQSALDGFTNYMRSEYEVAIERNGPFTNTKWSDEFLQDMKPYQLNAVRAMSTLKTYAPEINGL</sequence>